<proteinExistence type="predicted"/>
<dbReference type="Proteomes" id="UP001562425">
    <property type="component" value="Unassembled WGS sequence"/>
</dbReference>
<name>A0ABD1DV17_CULPP</name>
<sequence length="45" mass="5150">CSKSYVERGNMLRHMKKTHPDAVIPVLPKLPHIKVEPKSGEYCEC</sequence>
<organism evidence="1 2">
    <name type="scientific">Culex pipiens pipiens</name>
    <name type="common">Northern house mosquito</name>
    <dbReference type="NCBI Taxonomy" id="38569"/>
    <lineage>
        <taxon>Eukaryota</taxon>
        <taxon>Metazoa</taxon>
        <taxon>Ecdysozoa</taxon>
        <taxon>Arthropoda</taxon>
        <taxon>Hexapoda</taxon>
        <taxon>Insecta</taxon>
        <taxon>Pterygota</taxon>
        <taxon>Neoptera</taxon>
        <taxon>Endopterygota</taxon>
        <taxon>Diptera</taxon>
        <taxon>Nematocera</taxon>
        <taxon>Culicoidea</taxon>
        <taxon>Culicidae</taxon>
        <taxon>Culicinae</taxon>
        <taxon>Culicini</taxon>
        <taxon>Culex</taxon>
        <taxon>Culex</taxon>
    </lineage>
</organism>
<comment type="caution">
    <text evidence="1">The sequence shown here is derived from an EMBL/GenBank/DDBJ whole genome shotgun (WGS) entry which is preliminary data.</text>
</comment>
<dbReference type="EMBL" id="JBEHCU010001720">
    <property type="protein sequence ID" value="KAL1403339.1"/>
    <property type="molecule type" value="Genomic_DNA"/>
</dbReference>
<keyword evidence="2" id="KW-1185">Reference proteome</keyword>
<protein>
    <recommendedName>
        <fullName evidence="3">C2H2-type domain-containing protein</fullName>
    </recommendedName>
</protein>
<evidence type="ECO:0008006" key="3">
    <source>
        <dbReference type="Google" id="ProtNLM"/>
    </source>
</evidence>
<dbReference type="AlphaFoldDB" id="A0ABD1DV17"/>
<gene>
    <name evidence="1" type="ORF">pipiens_019407</name>
</gene>
<evidence type="ECO:0000313" key="2">
    <source>
        <dbReference type="Proteomes" id="UP001562425"/>
    </source>
</evidence>
<evidence type="ECO:0000313" key="1">
    <source>
        <dbReference type="EMBL" id="KAL1403339.1"/>
    </source>
</evidence>
<accession>A0ABD1DV17</accession>
<reference evidence="1 2" key="1">
    <citation type="submission" date="2024-05" db="EMBL/GenBank/DDBJ databases">
        <title>Culex pipiens pipiens assembly and annotation.</title>
        <authorList>
            <person name="Alout H."/>
            <person name="Durand T."/>
        </authorList>
    </citation>
    <scope>NUCLEOTIDE SEQUENCE [LARGE SCALE GENOMIC DNA]</scope>
    <source>
        <strain evidence="1">HA-2024</strain>
        <tissue evidence="1">Whole body</tissue>
    </source>
</reference>
<feature type="non-terminal residue" evidence="1">
    <location>
        <position position="1"/>
    </location>
</feature>